<keyword evidence="6 7" id="KW-0472">Membrane</keyword>
<keyword evidence="3 7" id="KW-0812">Transmembrane</keyword>
<feature type="transmembrane region" description="Helical" evidence="7">
    <location>
        <begin position="219"/>
        <end position="238"/>
    </location>
</feature>
<comment type="subcellular location">
    <subcellularLocation>
        <location evidence="1">Membrane</location>
        <topology evidence="1">Multi-pass membrane protein</topology>
    </subcellularLocation>
</comment>
<dbReference type="GO" id="GO:0022857">
    <property type="term" value="F:transmembrane transporter activity"/>
    <property type="evidence" value="ECO:0007669"/>
    <property type="project" value="InterPro"/>
</dbReference>
<evidence type="ECO:0000256" key="6">
    <source>
        <dbReference type="ARBA" id="ARBA00023136"/>
    </source>
</evidence>
<evidence type="ECO:0000256" key="5">
    <source>
        <dbReference type="ARBA" id="ARBA00022989"/>
    </source>
</evidence>
<dbReference type="InterPro" id="IPR000109">
    <property type="entry name" value="POT_fam"/>
</dbReference>
<organism evidence="8">
    <name type="scientific">Xenopsylla cheopis</name>
    <name type="common">Oriental rat flea</name>
    <name type="synonym">Pulex cheopis</name>
    <dbReference type="NCBI Taxonomy" id="163159"/>
    <lineage>
        <taxon>Eukaryota</taxon>
        <taxon>Metazoa</taxon>
        <taxon>Ecdysozoa</taxon>
        <taxon>Arthropoda</taxon>
        <taxon>Hexapoda</taxon>
        <taxon>Insecta</taxon>
        <taxon>Pterygota</taxon>
        <taxon>Neoptera</taxon>
        <taxon>Endopterygota</taxon>
        <taxon>Siphonaptera</taxon>
        <taxon>Pulicidae</taxon>
        <taxon>Xenopsyllinae</taxon>
        <taxon>Xenopsylla</taxon>
    </lineage>
</organism>
<feature type="transmembrane region" description="Helical" evidence="7">
    <location>
        <begin position="289"/>
        <end position="309"/>
    </location>
</feature>
<protein>
    <submittedName>
        <fullName evidence="8">Putative h+/oligopeptide symporter</fullName>
    </submittedName>
</protein>
<dbReference type="GO" id="GO:0015833">
    <property type="term" value="P:peptide transport"/>
    <property type="evidence" value="ECO:0007669"/>
    <property type="project" value="UniProtKB-KW"/>
</dbReference>
<proteinExistence type="inferred from homology"/>
<keyword evidence="4" id="KW-0571">Peptide transport</keyword>
<evidence type="ECO:0000313" key="8">
    <source>
        <dbReference type="EMBL" id="NOV50965.1"/>
    </source>
</evidence>
<dbReference type="GO" id="GO:0016020">
    <property type="term" value="C:membrane"/>
    <property type="evidence" value="ECO:0007669"/>
    <property type="project" value="UniProtKB-SubCell"/>
</dbReference>
<keyword evidence="4" id="KW-0813">Transport</keyword>
<dbReference type="Gene3D" id="1.20.1250.20">
    <property type="entry name" value="MFS general substrate transporter like domains"/>
    <property type="match status" value="1"/>
</dbReference>
<name>A0A6M2DX68_XENCH</name>
<evidence type="ECO:0000256" key="4">
    <source>
        <dbReference type="ARBA" id="ARBA00022856"/>
    </source>
</evidence>
<feature type="transmembrane region" description="Helical" evidence="7">
    <location>
        <begin position="351"/>
        <end position="369"/>
    </location>
</feature>
<dbReference type="AlphaFoldDB" id="A0A6M2DX68"/>
<reference evidence="8" key="1">
    <citation type="submission" date="2020-03" db="EMBL/GenBank/DDBJ databases">
        <title>Transcriptomic Profiling of the Digestive Tract of the Rat Flea, Xenopsylla cheopis, Following Blood Feeding and Infection with Yersinia pestis.</title>
        <authorList>
            <person name="Bland D.M."/>
            <person name="Martens C.A."/>
            <person name="Virtaneva K."/>
            <person name="Kanakabandi K."/>
            <person name="Long D."/>
            <person name="Rosenke R."/>
            <person name="Saturday G.A."/>
            <person name="Hoyt F.H."/>
            <person name="Bruno D.P."/>
            <person name="Ribeiro J.M.C."/>
            <person name="Hinnebusch J."/>
        </authorList>
    </citation>
    <scope>NUCLEOTIDE SEQUENCE</scope>
</reference>
<dbReference type="PANTHER" id="PTHR11654">
    <property type="entry name" value="OLIGOPEPTIDE TRANSPORTER-RELATED"/>
    <property type="match status" value="1"/>
</dbReference>
<keyword evidence="5 7" id="KW-1133">Transmembrane helix</keyword>
<comment type="similarity">
    <text evidence="2">Belongs to the major facilitator superfamily. Proton-dependent oligopeptide transporter (POT/PTR) (TC 2.A.17) family.</text>
</comment>
<feature type="transmembrane region" description="Helical" evidence="7">
    <location>
        <begin position="250"/>
        <end position="269"/>
    </location>
</feature>
<keyword evidence="4" id="KW-0653">Protein transport</keyword>
<dbReference type="EMBL" id="GIIL01007239">
    <property type="protein sequence ID" value="NOV50965.1"/>
    <property type="molecule type" value="Transcribed_RNA"/>
</dbReference>
<dbReference type="InterPro" id="IPR036259">
    <property type="entry name" value="MFS_trans_sf"/>
</dbReference>
<evidence type="ECO:0000256" key="7">
    <source>
        <dbReference type="SAM" id="Phobius"/>
    </source>
</evidence>
<feature type="transmembrane region" description="Helical" evidence="7">
    <location>
        <begin position="57"/>
        <end position="77"/>
    </location>
</feature>
<evidence type="ECO:0000256" key="2">
    <source>
        <dbReference type="ARBA" id="ARBA00005982"/>
    </source>
</evidence>
<accession>A0A6M2DX68</accession>
<sequence length="394" mass="44133">MFLVTWPMLAFDIVPTVFAALLLISLGNGGIRACVTSLGGSQFTLPTQSGALDDYFSHYYFVYTMGVLLSKLAPPAVRARTSCFNMTECYTAVFGLLAGSFLLAWAVFLFGFGYYRPQTPSGNNVFAKTLRCMLHAVIENIRGRKPADAQHWLDSAQTRYGRRFVNDVKAFIKVLVLFIPLPIYWSLTAQQDSTWTYQAAQLDTDLGFIKVEPDQVKSLGPILLLLLILFMSQLSIIFDKLGILQTSLDQVRCGGIMAVLSFLSAGILQKFIENNSSTRKYSVLWQFPQFLLLMLGEVLLSIPGLQFAFTQAPKSMKSVLTAFWFVNNALGNLIVVIITEIDMIKLQSDEFFLYAGLLAIGIILFAMMASRYRLRQEEHFNIPIYKNTTTPTEA</sequence>
<feature type="transmembrane region" description="Helical" evidence="7">
    <location>
        <begin position="89"/>
        <end position="115"/>
    </location>
</feature>
<evidence type="ECO:0000256" key="3">
    <source>
        <dbReference type="ARBA" id="ARBA00022692"/>
    </source>
</evidence>
<evidence type="ECO:0000256" key="1">
    <source>
        <dbReference type="ARBA" id="ARBA00004141"/>
    </source>
</evidence>
<dbReference type="Pfam" id="PF00854">
    <property type="entry name" value="PTR2"/>
    <property type="match status" value="1"/>
</dbReference>
<feature type="transmembrane region" description="Helical" evidence="7">
    <location>
        <begin position="321"/>
        <end position="339"/>
    </location>
</feature>